<name>A0ABT6QAA6_9PROT</name>
<dbReference type="Proteomes" id="UP001431775">
    <property type="component" value="Unassembled WGS sequence"/>
</dbReference>
<dbReference type="RefSeq" id="WP_281463427.1">
    <property type="nucleotide sequence ID" value="NZ_JASBAN010000001.1"/>
</dbReference>
<feature type="compositionally biased region" description="Polar residues" evidence="1">
    <location>
        <begin position="7"/>
        <end position="24"/>
    </location>
</feature>
<keyword evidence="3" id="KW-1185">Reference proteome</keyword>
<feature type="region of interest" description="Disordered" evidence="1">
    <location>
        <begin position="57"/>
        <end position="81"/>
    </location>
</feature>
<feature type="compositionally biased region" description="Polar residues" evidence="1">
    <location>
        <begin position="225"/>
        <end position="238"/>
    </location>
</feature>
<accession>A0ABT6QAA6</accession>
<dbReference type="InterPro" id="IPR025157">
    <property type="entry name" value="Hemagglutinin_rpt"/>
</dbReference>
<feature type="region of interest" description="Disordered" evidence="1">
    <location>
        <begin position="562"/>
        <end position="584"/>
    </location>
</feature>
<proteinExistence type="predicted"/>
<feature type="compositionally biased region" description="Polar residues" evidence="1">
    <location>
        <begin position="469"/>
        <end position="486"/>
    </location>
</feature>
<feature type="compositionally biased region" description="Low complexity" evidence="1">
    <location>
        <begin position="433"/>
        <end position="455"/>
    </location>
</feature>
<dbReference type="Pfam" id="PF13332">
    <property type="entry name" value="Fil_haemagg_2"/>
    <property type="match status" value="1"/>
</dbReference>
<comment type="caution">
    <text evidence="2">The sequence shown here is derived from an EMBL/GenBank/DDBJ whole genome shotgun (WGS) entry which is preliminary data.</text>
</comment>
<feature type="region of interest" description="Disordered" evidence="1">
    <location>
        <begin position="424"/>
        <end position="489"/>
    </location>
</feature>
<evidence type="ECO:0000313" key="3">
    <source>
        <dbReference type="Proteomes" id="UP001431775"/>
    </source>
</evidence>
<feature type="region of interest" description="Disordered" evidence="1">
    <location>
        <begin position="225"/>
        <end position="245"/>
    </location>
</feature>
<dbReference type="EMBL" id="JASBAN010000001">
    <property type="protein sequence ID" value="MDI2113729.1"/>
    <property type="molecule type" value="Genomic_DNA"/>
</dbReference>
<protein>
    <submittedName>
        <fullName evidence="2">Hemagglutinin repeat-containing protein</fullName>
    </submittedName>
</protein>
<organism evidence="2 3">
    <name type="scientific">Commensalibacter nepenthis</name>
    <dbReference type="NCBI Taxonomy" id="3043872"/>
    <lineage>
        <taxon>Bacteria</taxon>
        <taxon>Pseudomonadati</taxon>
        <taxon>Pseudomonadota</taxon>
        <taxon>Alphaproteobacteria</taxon>
        <taxon>Acetobacterales</taxon>
        <taxon>Acetobacteraceae</taxon>
    </lineage>
</organism>
<feature type="region of interest" description="Disordered" evidence="1">
    <location>
        <begin position="1"/>
        <end position="24"/>
    </location>
</feature>
<evidence type="ECO:0000313" key="2">
    <source>
        <dbReference type="EMBL" id="MDI2113729.1"/>
    </source>
</evidence>
<gene>
    <name evidence="2" type="ORF">QJV33_10650</name>
</gene>
<reference evidence="2" key="1">
    <citation type="submission" date="2023-05" db="EMBL/GenBank/DDBJ databases">
        <title>Whole genome sequence of Commensalibacter sp.</title>
        <authorList>
            <person name="Charoenyingcharoen P."/>
            <person name="Yukphan P."/>
        </authorList>
    </citation>
    <scope>NUCLEOTIDE SEQUENCE</scope>
    <source>
        <strain evidence="2">TBRC 10068</strain>
    </source>
</reference>
<evidence type="ECO:0000256" key="1">
    <source>
        <dbReference type="SAM" id="MobiDB-lite"/>
    </source>
</evidence>
<sequence>MGVAANGSGSKQHANGDSSTGVNTTVSATDKVTITAPGKTTINGGIVSGNQVTVDTGNLDITSPQDTSHYDSSSSQAGLSVKAGSNWSAGGSYGNQNIKDHYQSTGKDLSGIYGGDGGVDIHVGDTTHLKAGVISSTADASKNHFDTGKLIAETQENQSKWDATATGGGLSVGTGALGSSLGPLGVIAGNLAGNSGLIAGGNRKHNETSTSQSAISGNIHVDAGSTQGSYTTDVNNANGHMDNKFNADKLSNQLQNSQLGMQLVGEVMGQISDALHNSGINGFDETNVKNDIGRIILEAAGSAAVAGVTGGNVGAAAGSAVAGNVATASTVSAIAKWAVAQSNGDPDTAILMTNVIENIIASAGGAAVGGAIGGSSGALNGADISSTIEQYNFVQAVPALIYGLTALYAIIKLGEAAEMTHNLNDENKDKQGNSQANNPANSSAQSTPADPNQQPDPDDNDGKNDEQNQTKNDQQPSNDAKNNVDSSELDAKSISEEIAGGHAYEKHVINQREYTELGIKTKEQFADLIENIIKNPTAVKQLSNGRSAFWDASTETIVIRDPKNPDGGTAFRPTTGRNYFDNAR</sequence>